<keyword evidence="3" id="KW-0067">ATP-binding</keyword>
<dbReference type="SUPFAM" id="SSF56059">
    <property type="entry name" value="Glutathione synthetase ATP-binding domain-like"/>
    <property type="match status" value="1"/>
</dbReference>
<accession>A0A2R5G326</accession>
<dbReference type="OrthoDB" id="202825at2759"/>
<dbReference type="GO" id="GO:0070740">
    <property type="term" value="F:tubulin-glutamic acid ligase activity"/>
    <property type="evidence" value="ECO:0007669"/>
    <property type="project" value="TreeGrafter"/>
</dbReference>
<name>A0A2R5G326_9STRA</name>
<evidence type="ECO:0000313" key="5">
    <source>
        <dbReference type="EMBL" id="GBG24138.1"/>
    </source>
</evidence>
<dbReference type="Pfam" id="PF03133">
    <property type="entry name" value="TTL"/>
    <property type="match status" value="1"/>
</dbReference>
<keyword evidence="1" id="KW-0436">Ligase</keyword>
<dbReference type="GO" id="GO:0015631">
    <property type="term" value="F:tubulin binding"/>
    <property type="evidence" value="ECO:0007669"/>
    <property type="project" value="TreeGrafter"/>
</dbReference>
<dbReference type="FunCoup" id="A0A2R5G326">
    <property type="interactions" value="1"/>
</dbReference>
<comment type="caution">
    <text evidence="5">The sequence shown here is derived from an EMBL/GenBank/DDBJ whole genome shotgun (WGS) entry which is preliminary data.</text>
</comment>
<dbReference type="Gene3D" id="3.30.470.20">
    <property type="entry name" value="ATP-grasp fold, B domain"/>
    <property type="match status" value="1"/>
</dbReference>
<proteinExistence type="predicted"/>
<evidence type="ECO:0000256" key="1">
    <source>
        <dbReference type="ARBA" id="ARBA00022598"/>
    </source>
</evidence>
<dbReference type="GO" id="GO:0000226">
    <property type="term" value="P:microtubule cytoskeleton organization"/>
    <property type="evidence" value="ECO:0007669"/>
    <property type="project" value="TreeGrafter"/>
</dbReference>
<dbReference type="InterPro" id="IPR004344">
    <property type="entry name" value="TTL/TTLL_fam"/>
</dbReference>
<keyword evidence="6" id="KW-1185">Reference proteome</keyword>
<organism evidence="5 6">
    <name type="scientific">Hondaea fermentalgiana</name>
    <dbReference type="NCBI Taxonomy" id="2315210"/>
    <lineage>
        <taxon>Eukaryota</taxon>
        <taxon>Sar</taxon>
        <taxon>Stramenopiles</taxon>
        <taxon>Bigyra</taxon>
        <taxon>Labyrinthulomycetes</taxon>
        <taxon>Thraustochytrida</taxon>
        <taxon>Thraustochytriidae</taxon>
        <taxon>Hondaea</taxon>
    </lineage>
</organism>
<feature type="region of interest" description="Disordered" evidence="4">
    <location>
        <begin position="429"/>
        <end position="465"/>
    </location>
</feature>
<reference evidence="5 6" key="1">
    <citation type="submission" date="2017-12" db="EMBL/GenBank/DDBJ databases">
        <title>Sequencing, de novo assembly and annotation of complete genome of a new Thraustochytrid species, strain FCC1311.</title>
        <authorList>
            <person name="Sedici K."/>
            <person name="Godart F."/>
            <person name="Aiese Cigliano R."/>
            <person name="Sanseverino W."/>
            <person name="Barakat M."/>
            <person name="Ortet P."/>
            <person name="Marechal E."/>
            <person name="Cagnac O."/>
            <person name="Amato A."/>
        </authorList>
    </citation>
    <scope>NUCLEOTIDE SEQUENCE [LARGE SCALE GENOMIC DNA]</scope>
</reference>
<dbReference type="PROSITE" id="PS51221">
    <property type="entry name" value="TTL"/>
    <property type="match status" value="1"/>
</dbReference>
<keyword evidence="2" id="KW-0547">Nucleotide-binding</keyword>
<gene>
    <name evidence="5" type="ORF">FCC1311_003562</name>
</gene>
<dbReference type="GO" id="GO:0036064">
    <property type="term" value="C:ciliary basal body"/>
    <property type="evidence" value="ECO:0007669"/>
    <property type="project" value="TreeGrafter"/>
</dbReference>
<evidence type="ECO:0000256" key="3">
    <source>
        <dbReference type="ARBA" id="ARBA00022840"/>
    </source>
</evidence>
<evidence type="ECO:0000313" key="6">
    <source>
        <dbReference type="Proteomes" id="UP000241890"/>
    </source>
</evidence>
<dbReference type="GO" id="GO:0005524">
    <property type="term" value="F:ATP binding"/>
    <property type="evidence" value="ECO:0007669"/>
    <property type="project" value="UniProtKB-KW"/>
</dbReference>
<evidence type="ECO:0000256" key="4">
    <source>
        <dbReference type="SAM" id="MobiDB-lite"/>
    </source>
</evidence>
<dbReference type="Proteomes" id="UP000241890">
    <property type="component" value="Unassembled WGS sequence"/>
</dbReference>
<evidence type="ECO:0000256" key="2">
    <source>
        <dbReference type="ARBA" id="ARBA00022741"/>
    </source>
</evidence>
<dbReference type="PANTHER" id="PTHR12241:SF147">
    <property type="entry name" value="TUBULIN POLYGLUTAMYLASE TTLL7"/>
    <property type="match status" value="1"/>
</dbReference>
<dbReference type="InParanoid" id="A0A2R5G326"/>
<dbReference type="PANTHER" id="PTHR12241">
    <property type="entry name" value="TUBULIN POLYGLUTAMYLASE"/>
    <property type="match status" value="1"/>
</dbReference>
<sequence length="465" mass="52734">MAKSAETALCVMKRCDVALVAFIDGGVIIIGVVVDGSCSSGEIVVVNVSNCRYEVVRSAAKSAGWRVEEDEDEYDALVADATAGTAAAAPATRTAHQQAVILRHHHAYARARTREPWNVYWTDTSVSSQRAMRLERFQRLNHFPGMYHLARKGGLGKHLTQLAKLFPSDFSFFPQTWVLPQQWSEFKERIESGKGNRTFIIKPDASCQGKGIFLTRTHENVNPTESQVAQRYLHKPLLIDGFKFDMRIYVILTSVDPLRIFLFEDGLVRICTQKYVEPRGRNLQKSRMHLTNYAINKESEDFVFNEATSDPGTGNKRSLRWFWGWLEEQHGKDARDGFVAETHDMIIKSIISVLPQLRHIYRSCVKHPGPSNCFEILGFDVLMDRKFKPWLIEVNHSPSFACDTPLDTDIKSRLIAKTMALIGVHASDKRKSRQRLKKDAQSRLYGATAPKSRRRLQYDGASTES</sequence>
<protein>
    <submittedName>
        <fullName evidence="5">Tubulin polyglutamylase ttll6</fullName>
    </submittedName>
</protein>
<dbReference type="EMBL" id="BEYU01000004">
    <property type="protein sequence ID" value="GBG24138.1"/>
    <property type="molecule type" value="Genomic_DNA"/>
</dbReference>
<dbReference type="AlphaFoldDB" id="A0A2R5G326"/>